<name>A0A9D4HT21_DREPO</name>
<accession>A0A9D4HT21</accession>
<evidence type="ECO:0000313" key="1">
    <source>
        <dbReference type="EMBL" id="KAH3733990.1"/>
    </source>
</evidence>
<dbReference type="Proteomes" id="UP000828390">
    <property type="component" value="Unassembled WGS sequence"/>
</dbReference>
<comment type="caution">
    <text evidence="1">The sequence shown here is derived from an EMBL/GenBank/DDBJ whole genome shotgun (WGS) entry which is preliminary data.</text>
</comment>
<protein>
    <submittedName>
        <fullName evidence="1">Uncharacterized protein</fullName>
    </submittedName>
</protein>
<organism evidence="1 2">
    <name type="scientific">Dreissena polymorpha</name>
    <name type="common">Zebra mussel</name>
    <name type="synonym">Mytilus polymorpha</name>
    <dbReference type="NCBI Taxonomy" id="45954"/>
    <lineage>
        <taxon>Eukaryota</taxon>
        <taxon>Metazoa</taxon>
        <taxon>Spiralia</taxon>
        <taxon>Lophotrochozoa</taxon>
        <taxon>Mollusca</taxon>
        <taxon>Bivalvia</taxon>
        <taxon>Autobranchia</taxon>
        <taxon>Heteroconchia</taxon>
        <taxon>Euheterodonta</taxon>
        <taxon>Imparidentia</taxon>
        <taxon>Neoheterodontei</taxon>
        <taxon>Myida</taxon>
        <taxon>Dreissenoidea</taxon>
        <taxon>Dreissenidae</taxon>
        <taxon>Dreissena</taxon>
    </lineage>
</organism>
<proteinExistence type="predicted"/>
<dbReference type="EMBL" id="JAIWYP010000011">
    <property type="protein sequence ID" value="KAH3733990.1"/>
    <property type="molecule type" value="Genomic_DNA"/>
</dbReference>
<gene>
    <name evidence="1" type="ORF">DPMN_040429</name>
</gene>
<sequence length="84" mass="9742">MEVQAPRSEEANVCEYFSYCRLAAPKQTVEGEEKDEAGPKGLKFKRCPISWCPENFYYKKGHIFGCHYSTALAREDHRARIIRV</sequence>
<evidence type="ECO:0000313" key="2">
    <source>
        <dbReference type="Proteomes" id="UP000828390"/>
    </source>
</evidence>
<reference evidence="1" key="2">
    <citation type="submission" date="2020-11" db="EMBL/GenBank/DDBJ databases">
        <authorList>
            <person name="McCartney M.A."/>
            <person name="Auch B."/>
            <person name="Kono T."/>
            <person name="Mallez S."/>
            <person name="Becker A."/>
            <person name="Gohl D.M."/>
            <person name="Silverstein K.A.T."/>
            <person name="Koren S."/>
            <person name="Bechman K.B."/>
            <person name="Herman A."/>
            <person name="Abrahante J.E."/>
            <person name="Garbe J."/>
        </authorList>
    </citation>
    <scope>NUCLEOTIDE SEQUENCE</scope>
    <source>
        <strain evidence="1">Duluth1</strain>
        <tissue evidence="1">Whole animal</tissue>
    </source>
</reference>
<reference evidence="1" key="1">
    <citation type="journal article" date="2019" name="bioRxiv">
        <title>The Genome of the Zebra Mussel, Dreissena polymorpha: A Resource for Invasive Species Research.</title>
        <authorList>
            <person name="McCartney M.A."/>
            <person name="Auch B."/>
            <person name="Kono T."/>
            <person name="Mallez S."/>
            <person name="Zhang Y."/>
            <person name="Obille A."/>
            <person name="Becker A."/>
            <person name="Abrahante J.E."/>
            <person name="Garbe J."/>
            <person name="Badalamenti J.P."/>
            <person name="Herman A."/>
            <person name="Mangelson H."/>
            <person name="Liachko I."/>
            <person name="Sullivan S."/>
            <person name="Sone E.D."/>
            <person name="Koren S."/>
            <person name="Silverstein K.A.T."/>
            <person name="Beckman K.B."/>
            <person name="Gohl D.M."/>
        </authorList>
    </citation>
    <scope>NUCLEOTIDE SEQUENCE</scope>
    <source>
        <strain evidence="1">Duluth1</strain>
        <tissue evidence="1">Whole animal</tissue>
    </source>
</reference>
<keyword evidence="2" id="KW-1185">Reference proteome</keyword>
<dbReference type="AlphaFoldDB" id="A0A9D4HT21"/>